<reference evidence="3" key="1">
    <citation type="submission" date="2020-06" db="EMBL/GenBank/DDBJ databases">
        <title>Draft genome sequences of strains closely related to Aspergillus parafelis and Aspergillus hiratsukae.</title>
        <authorList>
            <person name="Dos Santos R.A.C."/>
            <person name="Rivero-Menendez O."/>
            <person name="Steenwyk J.L."/>
            <person name="Mead M.E."/>
            <person name="Goldman G.H."/>
            <person name="Alastruey-Izquierdo A."/>
            <person name="Rokas A."/>
        </authorList>
    </citation>
    <scope>NUCLEOTIDE SEQUENCE</scope>
    <source>
        <strain evidence="3">CNM-CM5623</strain>
    </source>
</reference>
<dbReference type="SUPFAM" id="SSF81383">
    <property type="entry name" value="F-box domain"/>
    <property type="match status" value="1"/>
</dbReference>
<gene>
    <name evidence="3" type="ORF">CNMCM5623_004381</name>
</gene>
<dbReference type="Proteomes" id="UP000654922">
    <property type="component" value="Unassembled WGS sequence"/>
</dbReference>
<dbReference type="InterPro" id="IPR036047">
    <property type="entry name" value="F-box-like_dom_sf"/>
</dbReference>
<sequence>MNDMTKKLDSIPYDVFYQIASGLDCHDFIHLSRVNQALNTLMQNESIARKTIENHLLHSKEGREAGRTRTGYRRAVGRLFDIKEAFATAQPYSALVLAYGSAFLYNQGSLCYIYDNKIRALDVHGVGQFEQVLNVHNVLSRAIPGCNPARDTIQISLLHYRDGILAFLVEIGEVRDAWLLAVDMRRKTDCKTGRLRLRTPLQSTRRLFVRHNKSYLYYGTQSALSHYGYPQWAVHCVDLATGQHTTEKPVELHNFVGNEIGQTVCFEVHQDHLYAVSTLVDFEEEEVDWTSLYMWICLPPRGNTGSVMPRTEWRRQHREGPINDTWSDLSLREDEATNQLLILECRREWRNGGSDNCRTYYMQPLPSPAEISRSKRPANHPPCSSIAAELPDEPLTKTLDSSNKAIYERPRKRLRRHYHSEYPLEDNASHDQDTPYQRRDFILAKTKFRTYNLSASTFVDLVNDPHPSSPGGSHIPHDRLRLRTVSRKRKSPIDETSNILHKPEFNDDGGNPIEHSEERFASRGIHMWPPDNAPAELTELLCPSHRIGKIQAVADERSIIYSIDQEGLCGGNQAIILINFDPVIRHPGLKRLTLGASSVQSWEPNGNHATGIRPPRQQERTVHLQTPVSTTRTNQAVPSVREEPAIKIGRKAILRPRYCPTPIPLFTRAPPDAIDIHRARDIDIGIDLSPELRSLAYSPGEHIYTAAHSAQAIDAKAMTPNGTATLRRWPRGGTMLMNYSLRDKAFE</sequence>
<dbReference type="AlphaFoldDB" id="A0A8H6QHN9"/>
<evidence type="ECO:0000256" key="1">
    <source>
        <dbReference type="SAM" id="MobiDB-lite"/>
    </source>
</evidence>
<dbReference type="OrthoDB" id="5359231at2759"/>
<dbReference type="EMBL" id="JACBAE010001153">
    <property type="protein sequence ID" value="KAF7172116.1"/>
    <property type="molecule type" value="Genomic_DNA"/>
</dbReference>
<feature type="region of interest" description="Disordered" evidence="1">
    <location>
        <begin position="368"/>
        <end position="412"/>
    </location>
</feature>
<dbReference type="InterPro" id="IPR001810">
    <property type="entry name" value="F-box_dom"/>
</dbReference>
<accession>A0A8H6QHN9</accession>
<evidence type="ECO:0000313" key="3">
    <source>
        <dbReference type="EMBL" id="KAF7172116.1"/>
    </source>
</evidence>
<feature type="domain" description="F-box" evidence="2">
    <location>
        <begin position="5"/>
        <end position="51"/>
    </location>
</feature>
<name>A0A8H6QHN9_9EURO</name>
<organism evidence="3 4">
    <name type="scientific">Aspergillus felis</name>
    <dbReference type="NCBI Taxonomy" id="1287682"/>
    <lineage>
        <taxon>Eukaryota</taxon>
        <taxon>Fungi</taxon>
        <taxon>Dikarya</taxon>
        <taxon>Ascomycota</taxon>
        <taxon>Pezizomycotina</taxon>
        <taxon>Eurotiomycetes</taxon>
        <taxon>Eurotiomycetidae</taxon>
        <taxon>Eurotiales</taxon>
        <taxon>Aspergillaceae</taxon>
        <taxon>Aspergillus</taxon>
        <taxon>Aspergillus subgen. Fumigati</taxon>
    </lineage>
</organism>
<evidence type="ECO:0000313" key="4">
    <source>
        <dbReference type="Proteomes" id="UP000654922"/>
    </source>
</evidence>
<dbReference type="PROSITE" id="PS50181">
    <property type="entry name" value="FBOX"/>
    <property type="match status" value="1"/>
</dbReference>
<protein>
    <recommendedName>
        <fullName evidence="2">F-box domain-containing protein</fullName>
    </recommendedName>
</protein>
<comment type="caution">
    <text evidence="3">The sequence shown here is derived from an EMBL/GenBank/DDBJ whole genome shotgun (WGS) entry which is preliminary data.</text>
</comment>
<proteinExistence type="predicted"/>
<evidence type="ECO:0000259" key="2">
    <source>
        <dbReference type="PROSITE" id="PS50181"/>
    </source>
</evidence>